<dbReference type="Gene3D" id="1.20.120.450">
    <property type="entry name" value="dinb family like domain"/>
    <property type="match status" value="1"/>
</dbReference>
<evidence type="ECO:0000313" key="2">
    <source>
        <dbReference type="EMBL" id="MFD0793540.1"/>
    </source>
</evidence>
<proteinExistence type="predicted"/>
<feature type="domain" description="DinB-like" evidence="1">
    <location>
        <begin position="13"/>
        <end position="145"/>
    </location>
</feature>
<dbReference type="InterPro" id="IPR024775">
    <property type="entry name" value="DinB-like"/>
</dbReference>
<dbReference type="Pfam" id="PF12867">
    <property type="entry name" value="DinB_2"/>
    <property type="match status" value="1"/>
</dbReference>
<dbReference type="EMBL" id="JBHTHZ010000003">
    <property type="protein sequence ID" value="MFD0793540.1"/>
    <property type="molecule type" value="Genomic_DNA"/>
</dbReference>
<comment type="caution">
    <text evidence="2">The sequence shown here is derived from an EMBL/GenBank/DDBJ whole genome shotgun (WGS) entry which is preliminary data.</text>
</comment>
<protein>
    <submittedName>
        <fullName evidence="2">DinB family protein</fullName>
    </submittedName>
</protein>
<reference evidence="3" key="1">
    <citation type="journal article" date="2019" name="Int. J. Syst. Evol. Microbiol.">
        <title>The Global Catalogue of Microorganisms (GCM) 10K type strain sequencing project: providing services to taxonomists for standard genome sequencing and annotation.</title>
        <authorList>
            <consortium name="The Broad Institute Genomics Platform"/>
            <consortium name="The Broad Institute Genome Sequencing Center for Infectious Disease"/>
            <person name="Wu L."/>
            <person name="Ma J."/>
        </authorList>
    </citation>
    <scope>NUCLEOTIDE SEQUENCE [LARGE SCALE GENOMIC DNA]</scope>
    <source>
        <strain evidence="3">CCUG 61484</strain>
    </source>
</reference>
<gene>
    <name evidence="2" type="ORF">ACFQZX_07910</name>
</gene>
<sequence>MLEKQLDIIRHPRKTIIETLNAFTLDQLNQIPAGYNNNIIWNLGHMIAAQQGVCYKRAGLDTWVDDAFFQRYKPDSKPEGPVTEQKFEQIKTLMVTSINQLEQDYKAGIFTNYPTWTTRYGVSISNIDEAIAFLPFHEGLHIGYIMAMRKLV</sequence>
<accession>A0ABW3ARP5</accession>
<evidence type="ECO:0000259" key="1">
    <source>
        <dbReference type="Pfam" id="PF12867"/>
    </source>
</evidence>
<evidence type="ECO:0000313" key="3">
    <source>
        <dbReference type="Proteomes" id="UP001597010"/>
    </source>
</evidence>
<dbReference type="SUPFAM" id="SSF109854">
    <property type="entry name" value="DinB/YfiT-like putative metalloenzymes"/>
    <property type="match status" value="1"/>
</dbReference>
<dbReference type="RefSeq" id="WP_377113451.1">
    <property type="nucleotide sequence ID" value="NZ_JBHTHZ010000003.1"/>
</dbReference>
<organism evidence="2 3">
    <name type="scientific">Mucilaginibacter litoreus</name>
    <dbReference type="NCBI Taxonomy" id="1048221"/>
    <lineage>
        <taxon>Bacteria</taxon>
        <taxon>Pseudomonadati</taxon>
        <taxon>Bacteroidota</taxon>
        <taxon>Sphingobacteriia</taxon>
        <taxon>Sphingobacteriales</taxon>
        <taxon>Sphingobacteriaceae</taxon>
        <taxon>Mucilaginibacter</taxon>
    </lineage>
</organism>
<dbReference type="InterPro" id="IPR034660">
    <property type="entry name" value="DinB/YfiT-like"/>
</dbReference>
<dbReference type="Proteomes" id="UP001597010">
    <property type="component" value="Unassembled WGS sequence"/>
</dbReference>
<name>A0ABW3ARP5_9SPHI</name>
<keyword evidence="3" id="KW-1185">Reference proteome</keyword>